<keyword evidence="4 13" id="KW-0138">CF(0)</keyword>
<comment type="similarity">
    <text evidence="2 13">Belongs to the ATPase protein 8 family.</text>
</comment>
<evidence type="ECO:0000256" key="1">
    <source>
        <dbReference type="ARBA" id="ARBA00004304"/>
    </source>
</evidence>
<evidence type="ECO:0000256" key="13">
    <source>
        <dbReference type="RuleBase" id="RU003661"/>
    </source>
</evidence>
<dbReference type="GO" id="GO:0045259">
    <property type="term" value="C:proton-transporting ATP synthase complex"/>
    <property type="evidence" value="ECO:0007669"/>
    <property type="project" value="UniProtKB-KW"/>
</dbReference>
<name>A0A343EVN7_9RODE</name>
<evidence type="ECO:0000256" key="2">
    <source>
        <dbReference type="ARBA" id="ARBA00008892"/>
    </source>
</evidence>
<evidence type="ECO:0000256" key="8">
    <source>
        <dbReference type="ARBA" id="ARBA00022990"/>
    </source>
</evidence>
<reference evidence="15" key="1">
    <citation type="submission" date="2016-07" db="EMBL/GenBank/DDBJ databases">
        <title>Flightless scaly-tailed squirrels never learn how to fly.</title>
        <authorList>
            <person name="Fabre P.-H."/>
            <person name="Tilak M.-K."/>
            <person name="Denys C."/>
            <person name="Gaubert P."/>
            <person name="Nicolas V."/>
            <person name="Douzery E.J.P."/>
            <person name="Marivaux L."/>
        </authorList>
    </citation>
    <scope>NUCLEOTIDE SEQUENCE</scope>
    <source>
        <strain evidence="15">T1326</strain>
    </source>
</reference>
<evidence type="ECO:0000256" key="9">
    <source>
        <dbReference type="ARBA" id="ARBA00023065"/>
    </source>
</evidence>
<evidence type="ECO:0000256" key="6">
    <source>
        <dbReference type="ARBA" id="ARBA00022781"/>
    </source>
</evidence>
<dbReference type="GeneID" id="37541792"/>
<organism evidence="15">
    <name type="scientific">Anomalurus pelii</name>
    <name type="common">Pel's scaly-tailed squirrel</name>
    <dbReference type="NCBI Taxonomy" id="1559503"/>
    <lineage>
        <taxon>Eukaryota</taxon>
        <taxon>Metazoa</taxon>
        <taxon>Chordata</taxon>
        <taxon>Craniata</taxon>
        <taxon>Vertebrata</taxon>
        <taxon>Euteleostomi</taxon>
        <taxon>Mammalia</taxon>
        <taxon>Eutheria</taxon>
        <taxon>Euarchontoglires</taxon>
        <taxon>Glires</taxon>
        <taxon>Rodentia</taxon>
        <taxon>Anomaluromorpha</taxon>
        <taxon>Anomaluridae</taxon>
        <taxon>Anomalurus</taxon>
    </lineage>
</organism>
<dbReference type="AlphaFoldDB" id="A0A343EVN7"/>
<keyword evidence="5 13" id="KW-0812">Transmembrane</keyword>
<keyword evidence="8" id="KW-0007">Acetylation</keyword>
<proteinExistence type="inferred from homology"/>
<dbReference type="GO" id="GO:0015986">
    <property type="term" value="P:proton motive force-driven ATP synthesis"/>
    <property type="evidence" value="ECO:0007669"/>
    <property type="project" value="InterPro"/>
</dbReference>
<sequence length="67" mass="7868">MPQLDTSTWLITIISTIITLFIFFQMKIITFNSPQKPEIKNLKINTTKTPWENKWTKTYSPPSLPLQ</sequence>
<evidence type="ECO:0000256" key="12">
    <source>
        <dbReference type="ARBA" id="ARBA00023310"/>
    </source>
</evidence>
<dbReference type="PANTHER" id="PTHR13722:SF0">
    <property type="entry name" value="ATP SYNTHASE PROTEIN 8"/>
    <property type="match status" value="1"/>
</dbReference>
<dbReference type="GO" id="GO:0015078">
    <property type="term" value="F:proton transmembrane transporter activity"/>
    <property type="evidence" value="ECO:0007669"/>
    <property type="project" value="InterPro"/>
</dbReference>
<comment type="subcellular location">
    <subcellularLocation>
        <location evidence="1 13">Mitochondrion membrane</location>
        <topology evidence="1 13">Single-pass membrane protein</topology>
    </subcellularLocation>
</comment>
<evidence type="ECO:0000256" key="10">
    <source>
        <dbReference type="ARBA" id="ARBA00023128"/>
    </source>
</evidence>
<evidence type="ECO:0000256" key="3">
    <source>
        <dbReference type="ARBA" id="ARBA00022448"/>
    </source>
</evidence>
<dbReference type="InterPro" id="IPR039017">
    <property type="entry name" value="ATP8_mammal"/>
</dbReference>
<evidence type="ECO:0000256" key="14">
    <source>
        <dbReference type="SAM" id="Phobius"/>
    </source>
</evidence>
<feature type="transmembrane region" description="Helical" evidence="14">
    <location>
        <begin position="6"/>
        <end position="24"/>
    </location>
</feature>
<accession>A0A343EVN7</accession>
<keyword evidence="10 13" id="KW-0496">Mitochondrion</keyword>
<evidence type="ECO:0000256" key="5">
    <source>
        <dbReference type="ARBA" id="ARBA00022692"/>
    </source>
</evidence>
<evidence type="ECO:0000256" key="7">
    <source>
        <dbReference type="ARBA" id="ARBA00022989"/>
    </source>
</evidence>
<keyword evidence="7 14" id="KW-1133">Transmembrane helix</keyword>
<geneLocation type="mitochondrion" evidence="15"/>
<dbReference type="InterPro" id="IPR001421">
    <property type="entry name" value="ATP8_metazoa"/>
</dbReference>
<dbReference type="GO" id="GO:0031966">
    <property type="term" value="C:mitochondrial membrane"/>
    <property type="evidence" value="ECO:0007669"/>
    <property type="project" value="UniProtKB-SubCell"/>
</dbReference>
<evidence type="ECO:0000313" key="15">
    <source>
        <dbReference type="EMBL" id="ASM91423.1"/>
    </source>
</evidence>
<dbReference type="RefSeq" id="YP_009503076.1">
    <property type="nucleotide sequence ID" value="NC_038172.1"/>
</dbReference>
<keyword evidence="12" id="KW-0066">ATP synthesis</keyword>
<keyword evidence="6 13" id="KW-0375">Hydrogen ion transport</keyword>
<keyword evidence="3 13" id="KW-0813">Transport</keyword>
<gene>
    <name evidence="15" type="primary">ATP8</name>
</gene>
<dbReference type="PANTHER" id="PTHR13722">
    <property type="entry name" value="ATP SYNTHASE PROTEIN 8"/>
    <property type="match status" value="1"/>
</dbReference>
<evidence type="ECO:0000256" key="11">
    <source>
        <dbReference type="ARBA" id="ARBA00023136"/>
    </source>
</evidence>
<dbReference type="Pfam" id="PF00895">
    <property type="entry name" value="ATP-synt_8"/>
    <property type="match status" value="1"/>
</dbReference>
<keyword evidence="11 14" id="KW-0472">Membrane</keyword>
<dbReference type="EMBL" id="KX529106">
    <property type="protein sequence ID" value="ASM91423.1"/>
    <property type="molecule type" value="Genomic_DNA"/>
</dbReference>
<protein>
    <recommendedName>
        <fullName evidence="13">ATP synthase complex subunit 8</fullName>
    </recommendedName>
</protein>
<dbReference type="CTD" id="4509"/>
<evidence type="ECO:0000256" key="4">
    <source>
        <dbReference type="ARBA" id="ARBA00022547"/>
    </source>
</evidence>
<keyword evidence="9 13" id="KW-0406">Ion transport</keyword>